<dbReference type="SUPFAM" id="SSF55961">
    <property type="entry name" value="Bet v1-like"/>
    <property type="match status" value="1"/>
</dbReference>
<sequence length="154" mass="17133">MGHPVRLLSASVDIAAPPATVWRIVTNVRRTGEWSPECRKVLAPKTIGAGSRFVGINQRRLMLWPTNAKVVRFTPERELAYRIAENGSTWSYSLEPIDHGTRLTEAREAADGITGFAHVFTKLFLGGEAHTSELDDGIRASLDRIKVIAERERP</sequence>
<dbReference type="EMBL" id="CAJA01000246">
    <property type="protein sequence ID" value="CCH73739.1"/>
    <property type="molecule type" value="Genomic_DNA"/>
</dbReference>
<dbReference type="RefSeq" id="WP_048694517.1">
    <property type="nucleotide sequence ID" value="NZ_HG764815.1"/>
</dbReference>
<dbReference type="Pfam" id="PF10604">
    <property type="entry name" value="Polyketide_cyc2"/>
    <property type="match status" value="1"/>
</dbReference>
<name>W6K3R8_9MICO</name>
<dbReference type="OrthoDB" id="6624781at2"/>
<keyword evidence="2" id="KW-1185">Reference proteome</keyword>
<protein>
    <recommendedName>
        <fullName evidence="3">Polyketide cyclase/dehydrase</fullName>
    </recommendedName>
</protein>
<accession>W6K3R8</accession>
<dbReference type="AlphaFoldDB" id="W6K3R8"/>
<dbReference type="Gene3D" id="3.30.530.20">
    <property type="match status" value="1"/>
</dbReference>
<dbReference type="InterPro" id="IPR019587">
    <property type="entry name" value="Polyketide_cyclase/dehydratase"/>
</dbReference>
<organism evidence="1 2">
    <name type="scientific">Nostocoides australiense Ben110</name>
    <dbReference type="NCBI Taxonomy" id="1193182"/>
    <lineage>
        <taxon>Bacteria</taxon>
        <taxon>Bacillati</taxon>
        <taxon>Actinomycetota</taxon>
        <taxon>Actinomycetes</taxon>
        <taxon>Micrococcales</taxon>
        <taxon>Intrasporangiaceae</taxon>
        <taxon>Nostocoides</taxon>
    </lineage>
</organism>
<gene>
    <name evidence="1" type="ORF">BN11_320009</name>
</gene>
<dbReference type="CDD" id="cd07812">
    <property type="entry name" value="SRPBCC"/>
    <property type="match status" value="1"/>
</dbReference>
<comment type="caution">
    <text evidence="1">The sequence shown here is derived from an EMBL/GenBank/DDBJ whole genome shotgun (WGS) entry which is preliminary data.</text>
</comment>
<evidence type="ECO:0000313" key="1">
    <source>
        <dbReference type="EMBL" id="CCH73739.1"/>
    </source>
</evidence>
<evidence type="ECO:0008006" key="3">
    <source>
        <dbReference type="Google" id="ProtNLM"/>
    </source>
</evidence>
<evidence type="ECO:0000313" key="2">
    <source>
        <dbReference type="Proteomes" id="UP000035763"/>
    </source>
</evidence>
<reference evidence="1 2" key="1">
    <citation type="journal article" date="2013" name="ISME J.">
        <title>A metabolic model for members of the genus Tetrasphaera involved in enhanced biological phosphorus removal.</title>
        <authorList>
            <person name="Kristiansen R."/>
            <person name="Nguyen H.T.T."/>
            <person name="Saunders A.M."/>
            <person name="Nielsen J.L."/>
            <person name="Wimmer R."/>
            <person name="Le V.Q."/>
            <person name="McIlroy S.J."/>
            <person name="Petrovski S."/>
            <person name="Seviour R.J."/>
            <person name="Calteau A."/>
            <person name="Nielsen K.L."/>
            <person name="Nielsen P.H."/>
        </authorList>
    </citation>
    <scope>NUCLEOTIDE SEQUENCE [LARGE SCALE GENOMIC DNA]</scope>
    <source>
        <strain evidence="1 2">Ben110</strain>
    </source>
</reference>
<dbReference type="STRING" id="1193182.BN11_320009"/>
<dbReference type="InterPro" id="IPR023393">
    <property type="entry name" value="START-like_dom_sf"/>
</dbReference>
<dbReference type="Proteomes" id="UP000035763">
    <property type="component" value="Unassembled WGS sequence"/>
</dbReference>
<proteinExistence type="predicted"/>